<evidence type="ECO:0008006" key="3">
    <source>
        <dbReference type="Google" id="ProtNLM"/>
    </source>
</evidence>
<name>A0A2D2DSM2_9BURK</name>
<dbReference type="OrthoDB" id="8776247at2"/>
<protein>
    <recommendedName>
        <fullName evidence="3">Fimbrial assembly protein</fullName>
    </recommendedName>
</protein>
<reference evidence="1" key="1">
    <citation type="submission" date="2017-10" db="EMBL/GenBank/DDBJ databases">
        <title>Massilia psychrophilum sp. nov., a novel purple-pigmented bacterium isolated from Tianshan glacier, Xinjiang Municipality, China.</title>
        <authorList>
            <person name="Wang H."/>
        </authorList>
    </citation>
    <scope>NUCLEOTIDE SEQUENCE [LARGE SCALE GENOMIC DNA]</scope>
    <source>
        <strain evidence="1">B2</strain>
    </source>
</reference>
<evidence type="ECO:0000313" key="2">
    <source>
        <dbReference type="Proteomes" id="UP000229897"/>
    </source>
</evidence>
<dbReference type="AlphaFoldDB" id="A0A2D2DSM2"/>
<gene>
    <name evidence="1" type="ORF">CR152_28155</name>
</gene>
<organism evidence="1 2">
    <name type="scientific">Massilia violaceinigra</name>
    <dbReference type="NCBI Taxonomy" id="2045208"/>
    <lineage>
        <taxon>Bacteria</taxon>
        <taxon>Pseudomonadati</taxon>
        <taxon>Pseudomonadota</taxon>
        <taxon>Betaproteobacteria</taxon>
        <taxon>Burkholderiales</taxon>
        <taxon>Oxalobacteraceae</taxon>
        <taxon>Telluria group</taxon>
        <taxon>Massilia</taxon>
    </lineage>
</organism>
<dbReference type="KEGG" id="mass:CR152_28155"/>
<accession>A0A2D2DSM2</accession>
<keyword evidence="2" id="KW-1185">Reference proteome</keyword>
<proteinExistence type="predicted"/>
<dbReference type="Proteomes" id="UP000229897">
    <property type="component" value="Chromosome"/>
</dbReference>
<dbReference type="RefSeq" id="WP_099880558.1">
    <property type="nucleotide sequence ID" value="NZ_CP024608.1"/>
</dbReference>
<dbReference type="EMBL" id="CP024608">
    <property type="protein sequence ID" value="ATQ77946.1"/>
    <property type="molecule type" value="Genomic_DNA"/>
</dbReference>
<sequence length="189" mass="21619">MKPMMIDFADQRGMWRWDWRMRGTQLGIAFTLLAGVLGFLTIERVLQVRRDLEQARVAQAARVEASEQRARSERSRVQPLAEEAQLLRQSMLQRAQPWEEIFRAFERVPQARLQSFEPDLARGVVKVQANMADVAGLQDYLRSLQGSPVFTRLSLMRHEAAAEGGINFHYEAQLAAPYRLPDAEPRSAP</sequence>
<evidence type="ECO:0000313" key="1">
    <source>
        <dbReference type="EMBL" id="ATQ77946.1"/>
    </source>
</evidence>